<accession>A0ACB0YSE6</accession>
<dbReference type="EMBL" id="CAVMJV010000017">
    <property type="protein sequence ID" value="CAK5060105.1"/>
    <property type="molecule type" value="Genomic_DNA"/>
</dbReference>
<sequence length="56" mass="6694">MISLPNEVQFDILKCLNFNQLFSVKQTNFYFHNLINEYEGSLARKEFDSLMLVNIY</sequence>
<name>A0ACB0YSE6_MELEN</name>
<reference evidence="1" key="1">
    <citation type="submission" date="2023-11" db="EMBL/GenBank/DDBJ databases">
        <authorList>
            <person name="Poullet M."/>
        </authorList>
    </citation>
    <scope>NUCLEOTIDE SEQUENCE</scope>
    <source>
        <strain evidence="1">E1834</strain>
    </source>
</reference>
<protein>
    <submittedName>
        <fullName evidence="1">Uncharacterized protein</fullName>
    </submittedName>
</protein>
<gene>
    <name evidence="1" type="ORF">MENTE1834_LOCUS15891</name>
</gene>
<evidence type="ECO:0000313" key="1">
    <source>
        <dbReference type="EMBL" id="CAK5060105.1"/>
    </source>
</evidence>
<organism evidence="1 2">
    <name type="scientific">Meloidogyne enterolobii</name>
    <name type="common">Root-knot nematode worm</name>
    <name type="synonym">Meloidogyne mayaguensis</name>
    <dbReference type="NCBI Taxonomy" id="390850"/>
    <lineage>
        <taxon>Eukaryota</taxon>
        <taxon>Metazoa</taxon>
        <taxon>Ecdysozoa</taxon>
        <taxon>Nematoda</taxon>
        <taxon>Chromadorea</taxon>
        <taxon>Rhabditida</taxon>
        <taxon>Tylenchina</taxon>
        <taxon>Tylenchomorpha</taxon>
        <taxon>Tylenchoidea</taxon>
        <taxon>Meloidogynidae</taxon>
        <taxon>Meloidogyninae</taxon>
        <taxon>Meloidogyne</taxon>
    </lineage>
</organism>
<dbReference type="Proteomes" id="UP001497535">
    <property type="component" value="Unassembled WGS sequence"/>
</dbReference>
<evidence type="ECO:0000313" key="2">
    <source>
        <dbReference type="Proteomes" id="UP001497535"/>
    </source>
</evidence>
<comment type="caution">
    <text evidence="1">The sequence shown here is derived from an EMBL/GenBank/DDBJ whole genome shotgun (WGS) entry which is preliminary data.</text>
</comment>
<proteinExistence type="predicted"/>
<keyword evidence="2" id="KW-1185">Reference proteome</keyword>